<dbReference type="Proteomes" id="UP000473885">
    <property type="component" value="Unassembled WGS sequence"/>
</dbReference>
<dbReference type="SUPFAM" id="SSF53920">
    <property type="entry name" value="Fe-only hydrogenase"/>
    <property type="match status" value="1"/>
</dbReference>
<dbReference type="InterPro" id="IPR017900">
    <property type="entry name" value="4Fe4S_Fe_S_CS"/>
</dbReference>
<dbReference type="SUPFAM" id="SSF54862">
    <property type="entry name" value="4Fe-4S ferredoxins"/>
    <property type="match status" value="1"/>
</dbReference>
<dbReference type="Gene3D" id="3.40.950.10">
    <property type="entry name" value="Fe-only Hydrogenase (Larger Subunit), Chain L, domain 3"/>
    <property type="match status" value="1"/>
</dbReference>
<dbReference type="AlphaFoldDB" id="A0A6M0R9B4"/>
<evidence type="ECO:0000313" key="6">
    <source>
        <dbReference type="Proteomes" id="UP000473885"/>
    </source>
</evidence>
<organism evidence="5 6">
    <name type="scientific">Clostridium niameyense</name>
    <dbReference type="NCBI Taxonomy" id="1622073"/>
    <lineage>
        <taxon>Bacteria</taxon>
        <taxon>Bacillati</taxon>
        <taxon>Bacillota</taxon>
        <taxon>Clostridia</taxon>
        <taxon>Eubacteriales</taxon>
        <taxon>Clostridiaceae</taxon>
        <taxon>Clostridium</taxon>
    </lineage>
</organism>
<dbReference type="Gene3D" id="3.30.70.20">
    <property type="match status" value="2"/>
</dbReference>
<keyword evidence="6" id="KW-1185">Reference proteome</keyword>
<proteinExistence type="predicted"/>
<evidence type="ECO:0000256" key="2">
    <source>
        <dbReference type="ARBA" id="ARBA00023004"/>
    </source>
</evidence>
<keyword evidence="2" id="KW-0408">Iron</keyword>
<protein>
    <submittedName>
        <fullName evidence="5">4Fe-4S dicluster domain-containing protein</fullName>
    </submittedName>
</protein>
<dbReference type="PROSITE" id="PS00198">
    <property type="entry name" value="4FE4S_FER_1"/>
    <property type="match status" value="1"/>
</dbReference>
<keyword evidence="3" id="KW-0411">Iron-sulfur</keyword>
<evidence type="ECO:0000259" key="4">
    <source>
        <dbReference type="PROSITE" id="PS51379"/>
    </source>
</evidence>
<dbReference type="InterPro" id="IPR057431">
    <property type="entry name" value="LdpA_Fe-S-bd"/>
</dbReference>
<dbReference type="GO" id="GO:0046872">
    <property type="term" value="F:metal ion binding"/>
    <property type="evidence" value="ECO:0007669"/>
    <property type="project" value="UniProtKB-KW"/>
</dbReference>
<dbReference type="InterPro" id="IPR009016">
    <property type="entry name" value="Fe_hydrogenase"/>
</dbReference>
<dbReference type="InterPro" id="IPR017896">
    <property type="entry name" value="4Fe4S_Fe-S-bd"/>
</dbReference>
<dbReference type="EMBL" id="SXDP01000003">
    <property type="protein sequence ID" value="NEZ46796.1"/>
    <property type="molecule type" value="Genomic_DNA"/>
</dbReference>
<dbReference type="PROSITE" id="PS51379">
    <property type="entry name" value="4FE4S_FER_2"/>
    <property type="match status" value="2"/>
</dbReference>
<evidence type="ECO:0000256" key="1">
    <source>
        <dbReference type="ARBA" id="ARBA00022723"/>
    </source>
</evidence>
<sequence>MIFETELKKIKYSVLKEVCKLALDDNLNKLEMMKIPYKILDTEKAEYRCCIYRERVIVYEKSQLAACFKPDDNLTNDLHSVEDEEQIVYVLSSACDKCPINRFTVTEACRGCVQHKCMEVCSFKAIARINGKSYIDQNKCKECGLCKKVCPYNAIVEVMRPCKKVCPTGALEINPENRRAMIEDVKCINCGSCVAACPFGAISDKSYIVKVINLLKQKRKVYAVVAPAITGQFGIKANVGQMKTAFRKAGFIDMVEAACGADAVAVNETSEFIERMKNGEKYMTTSCCPSFVKYIENEYKDVASNVSNTVSPMIATGRMIKNMDKDACVVFVGPCIAKKSEIKRPELKDAVDYVITFEEIAALFGALNIEVGTCDEVDVDDASSFGRGFAESGGVTAAVENYVKSKNVDIEFNPLKVSGREQIKKTIMLAKMGKLPHNFIEGMMCDGGCIGGPAANTSIIKAKGPLAKFSKESKEKSVIDNKKLSSFKNINMNNK</sequence>
<dbReference type="Pfam" id="PF00037">
    <property type="entry name" value="Fer4"/>
    <property type="match status" value="1"/>
</dbReference>
<dbReference type="PANTHER" id="PTHR11615">
    <property type="entry name" value="NITRATE, FORMATE, IRON DEHYDROGENASE"/>
    <property type="match status" value="1"/>
</dbReference>
<dbReference type="Pfam" id="PF25160">
    <property type="entry name" value="LdpA_Fe-S-bd"/>
    <property type="match status" value="1"/>
</dbReference>
<name>A0A6M0R9B4_9CLOT</name>
<reference evidence="5 6" key="1">
    <citation type="submission" date="2019-04" db="EMBL/GenBank/DDBJ databases">
        <title>Genome sequencing of Clostridium botulinum Groups I-IV and Clostridium butyricum.</title>
        <authorList>
            <person name="Brunt J."/>
            <person name="Van Vliet A.H.M."/>
            <person name="Stringer S.C."/>
            <person name="Carter A.T."/>
            <person name="Peck M.W."/>
        </authorList>
    </citation>
    <scope>NUCLEOTIDE SEQUENCE [LARGE SCALE GENOMIC DNA]</scope>
    <source>
        <strain evidence="5 6">IFR 18/094</strain>
    </source>
</reference>
<dbReference type="InterPro" id="IPR027631">
    <property type="entry name" value="Mono_FeFe_hydrog"/>
</dbReference>
<dbReference type="InterPro" id="IPR050340">
    <property type="entry name" value="Cytosolic_Fe-S_CAF"/>
</dbReference>
<evidence type="ECO:0000313" key="5">
    <source>
        <dbReference type="EMBL" id="NEZ46796.1"/>
    </source>
</evidence>
<feature type="domain" description="4Fe-4S ferredoxin-type" evidence="4">
    <location>
        <begin position="131"/>
        <end position="161"/>
    </location>
</feature>
<keyword evidence="1" id="KW-0479">Metal-binding</keyword>
<feature type="domain" description="4Fe-4S ferredoxin-type" evidence="4">
    <location>
        <begin position="178"/>
        <end position="207"/>
    </location>
</feature>
<evidence type="ECO:0000256" key="3">
    <source>
        <dbReference type="ARBA" id="ARBA00023014"/>
    </source>
</evidence>
<dbReference type="InterPro" id="IPR004108">
    <property type="entry name" value="Fe_hydrogenase_lsu_C"/>
</dbReference>
<dbReference type="Pfam" id="PF02906">
    <property type="entry name" value="Fe_hyd_lg_C"/>
    <property type="match status" value="1"/>
</dbReference>
<dbReference type="RefSeq" id="WP_163249004.1">
    <property type="nucleotide sequence ID" value="NZ_SXDP01000003.1"/>
</dbReference>
<dbReference type="NCBIfam" id="TIGR04105">
    <property type="entry name" value="FeFe_hydrog_B1"/>
    <property type="match status" value="1"/>
</dbReference>
<dbReference type="GO" id="GO:0051536">
    <property type="term" value="F:iron-sulfur cluster binding"/>
    <property type="evidence" value="ECO:0007669"/>
    <property type="project" value="UniProtKB-KW"/>
</dbReference>
<comment type="caution">
    <text evidence="5">The sequence shown here is derived from an EMBL/GenBank/DDBJ whole genome shotgun (WGS) entry which is preliminary data.</text>
</comment>
<gene>
    <name evidence="5" type="ORF">FDF74_06140</name>
</gene>
<accession>A0A6M0R9B4</accession>